<sequence length="45" mass="5043">MANSLTDVINFTPLTHNDHGRKLKESVKKIAIALCDRADAQCEHH</sequence>
<evidence type="ECO:0000313" key="1">
    <source>
        <dbReference type="EMBL" id="CDL25318.1"/>
    </source>
</evidence>
<reference evidence="1 2" key="1">
    <citation type="submission" date="2013-10" db="EMBL/GenBank/DDBJ databases">
        <title>Antibiotic resistance diversity of beta-lactamase producers in the General Hospital Vienna.</title>
        <authorList>
            <person name="Barisic I."/>
            <person name="Mitteregger D."/>
            <person name="Hirschl A.M."/>
            <person name="Noehammer C."/>
            <person name="Wiesinger-Mayr H."/>
        </authorList>
    </citation>
    <scope>NUCLEOTIDE SEQUENCE [LARGE SCALE GENOMIC DNA]</scope>
    <source>
        <strain evidence="1 2">ISC7</strain>
    </source>
</reference>
<comment type="caution">
    <text evidence="1">The sequence shown here is derived from an EMBL/GenBank/DDBJ whole genome shotgun (WGS) entry which is preliminary data.</text>
</comment>
<dbReference type="EMBL" id="CBWN010000033">
    <property type="protein sequence ID" value="CDL25318.1"/>
    <property type="molecule type" value="Genomic_DNA"/>
</dbReference>
<dbReference type="Proteomes" id="UP000019199">
    <property type="component" value="Unassembled WGS sequence"/>
</dbReference>
<name>W1EV85_ECOLX</name>
<dbReference type="AlphaFoldDB" id="W1EV85"/>
<protein>
    <submittedName>
        <fullName evidence="1">Uncharacterized protein</fullName>
    </submittedName>
</protein>
<organism evidence="1 2">
    <name type="scientific">Escherichia coli ISC7</name>
    <dbReference type="NCBI Taxonomy" id="1432555"/>
    <lineage>
        <taxon>Bacteria</taxon>
        <taxon>Pseudomonadati</taxon>
        <taxon>Pseudomonadota</taxon>
        <taxon>Gammaproteobacteria</taxon>
        <taxon>Enterobacterales</taxon>
        <taxon>Enterobacteriaceae</taxon>
        <taxon>Escherichia</taxon>
    </lineage>
</organism>
<accession>W1EV85</accession>
<proteinExistence type="predicted"/>
<evidence type="ECO:0000313" key="2">
    <source>
        <dbReference type="Proteomes" id="UP000019199"/>
    </source>
</evidence>